<reference evidence="2 3" key="1">
    <citation type="submission" date="2014-02" db="EMBL/GenBank/DDBJ databases">
        <title>Plasmidome dynamics in the species complex Clostridium novyi sensu lato converts strains of independent lineages into distinctly different pathogens.</title>
        <authorList>
            <person name="Skarin H."/>
            <person name="Segerman B."/>
        </authorList>
    </citation>
    <scope>NUCLEOTIDE SEQUENCE [LARGE SCALE GENOMIC DNA]</scope>
    <source>
        <strain evidence="2 3">ATCC 27606</strain>
    </source>
</reference>
<dbReference type="RefSeq" id="WP_039218363.1">
    <property type="nucleotide sequence ID" value="NZ_JENW01000040.1"/>
</dbReference>
<evidence type="ECO:0000256" key="1">
    <source>
        <dbReference type="SAM" id="Phobius"/>
    </source>
</evidence>
<keyword evidence="1" id="KW-1133">Transmembrane helix</keyword>
<proteinExistence type="predicted"/>
<protein>
    <submittedName>
        <fullName evidence="2">Uncharacterized protein</fullName>
    </submittedName>
</protein>
<evidence type="ECO:0000313" key="3">
    <source>
        <dbReference type="Proteomes" id="UP000027770"/>
    </source>
</evidence>
<dbReference type="Proteomes" id="UP000027770">
    <property type="component" value="Unassembled WGS sequence"/>
</dbReference>
<gene>
    <name evidence="2" type="ORF">Z959_08235</name>
</gene>
<accession>A0AA40M3C1</accession>
<keyword evidence="1" id="KW-0812">Transmembrane</keyword>
<dbReference type="AlphaFoldDB" id="A0AA40M3C1"/>
<feature type="transmembrane region" description="Helical" evidence="1">
    <location>
        <begin position="90"/>
        <end position="112"/>
    </location>
</feature>
<name>A0AA40M3C1_CLONO</name>
<keyword evidence="1" id="KW-0472">Membrane</keyword>
<sequence length="150" mass="17978">MKKLKTFIYFILNGESKKYKDLKRYKEKIENEDIDCVIEKMALDYFKMNIEEKYLFELKLKDIINEVDKIPFLSLMLIFIPHILKSTLTGFPIAVLVSLYLIIYILMGRIIIKSVDLYRCCKLYLEVIFKIQENKITEIETSVKRIKYVE</sequence>
<keyword evidence="3" id="KW-1185">Reference proteome</keyword>
<evidence type="ECO:0000313" key="2">
    <source>
        <dbReference type="EMBL" id="KEI16966.1"/>
    </source>
</evidence>
<dbReference type="EMBL" id="JENW01000040">
    <property type="protein sequence ID" value="KEI16966.1"/>
    <property type="molecule type" value="Genomic_DNA"/>
</dbReference>
<organism evidence="2 3">
    <name type="scientific">Clostridium novyi B str. ATCC 27606</name>
    <dbReference type="NCBI Taxonomy" id="1443123"/>
    <lineage>
        <taxon>Bacteria</taxon>
        <taxon>Bacillati</taxon>
        <taxon>Bacillota</taxon>
        <taxon>Clostridia</taxon>
        <taxon>Eubacteriales</taxon>
        <taxon>Clostridiaceae</taxon>
        <taxon>Clostridium</taxon>
    </lineage>
</organism>
<comment type="caution">
    <text evidence="2">The sequence shown here is derived from an EMBL/GenBank/DDBJ whole genome shotgun (WGS) entry which is preliminary data.</text>
</comment>